<dbReference type="PRINTS" id="PR00111">
    <property type="entry name" value="ABHYDROLASE"/>
</dbReference>
<dbReference type="GO" id="GO:0016787">
    <property type="term" value="F:hydrolase activity"/>
    <property type="evidence" value="ECO:0007669"/>
    <property type="project" value="UniProtKB-KW"/>
</dbReference>
<proteinExistence type="predicted"/>
<evidence type="ECO:0000256" key="1">
    <source>
        <dbReference type="ARBA" id="ARBA00022801"/>
    </source>
</evidence>
<dbReference type="AlphaFoldDB" id="A0A917E6K8"/>
<protein>
    <submittedName>
        <fullName evidence="3">Alpha/beta hydrolase</fullName>
    </submittedName>
</protein>
<keyword evidence="4" id="KW-1185">Reference proteome</keyword>
<dbReference type="RefSeq" id="WP_188405408.1">
    <property type="nucleotide sequence ID" value="NZ_BMGL01000004.1"/>
</dbReference>
<evidence type="ECO:0000313" key="4">
    <source>
        <dbReference type="Proteomes" id="UP000599688"/>
    </source>
</evidence>
<dbReference type="InterPro" id="IPR000073">
    <property type="entry name" value="AB_hydrolase_1"/>
</dbReference>
<dbReference type="Gene3D" id="3.40.50.1820">
    <property type="entry name" value="alpha/beta hydrolase"/>
    <property type="match status" value="1"/>
</dbReference>
<organism evidence="3 4">
    <name type="scientific">Psychroflexus salis</name>
    <dbReference type="NCBI Taxonomy" id="1526574"/>
    <lineage>
        <taxon>Bacteria</taxon>
        <taxon>Pseudomonadati</taxon>
        <taxon>Bacteroidota</taxon>
        <taxon>Flavobacteriia</taxon>
        <taxon>Flavobacteriales</taxon>
        <taxon>Flavobacteriaceae</taxon>
        <taxon>Psychroflexus</taxon>
    </lineage>
</organism>
<dbReference type="Pfam" id="PF00561">
    <property type="entry name" value="Abhydrolase_1"/>
    <property type="match status" value="1"/>
</dbReference>
<keyword evidence="1 3" id="KW-0378">Hydrolase</keyword>
<dbReference type="PANTHER" id="PTHR46118:SF4">
    <property type="entry name" value="PROTEIN ABHD11"/>
    <property type="match status" value="1"/>
</dbReference>
<dbReference type="InterPro" id="IPR029058">
    <property type="entry name" value="AB_hydrolase_fold"/>
</dbReference>
<dbReference type="Proteomes" id="UP000599688">
    <property type="component" value="Unassembled WGS sequence"/>
</dbReference>
<comment type="caution">
    <text evidence="3">The sequence shown here is derived from an EMBL/GenBank/DDBJ whole genome shotgun (WGS) entry which is preliminary data.</text>
</comment>
<gene>
    <name evidence="3" type="ORF">GCM10010831_07130</name>
</gene>
<dbReference type="SUPFAM" id="SSF53474">
    <property type="entry name" value="alpha/beta-Hydrolases"/>
    <property type="match status" value="1"/>
</dbReference>
<accession>A0A917E6K8</accession>
<evidence type="ECO:0000313" key="3">
    <source>
        <dbReference type="EMBL" id="GGE08160.1"/>
    </source>
</evidence>
<reference evidence="3 4" key="1">
    <citation type="journal article" date="2014" name="Int. J. Syst. Evol. Microbiol.">
        <title>Complete genome sequence of Corynebacterium casei LMG S-19264T (=DSM 44701T), isolated from a smear-ripened cheese.</title>
        <authorList>
            <consortium name="US DOE Joint Genome Institute (JGI-PGF)"/>
            <person name="Walter F."/>
            <person name="Albersmeier A."/>
            <person name="Kalinowski J."/>
            <person name="Ruckert C."/>
        </authorList>
    </citation>
    <scope>NUCLEOTIDE SEQUENCE [LARGE SCALE GENOMIC DNA]</scope>
    <source>
        <strain evidence="3 4">CGMCC 1.12925</strain>
    </source>
</reference>
<dbReference type="EMBL" id="BMGL01000004">
    <property type="protein sequence ID" value="GGE08160.1"/>
    <property type="molecule type" value="Genomic_DNA"/>
</dbReference>
<sequence length="255" mass="29123">MKLHVNIEGNGFPLLILHGFLGMGDNWKTLAKAYAEKGFEVHLIDQRNHGRSPHSNEFNYEVLAEDICEYALDASINHFSVIGHSMGGKTAMQLACSYPDLIEKLLIADIAPKYYAPHHQQILNGLTKLYETEITSRQQADELLSAFITEKGIRLFLMKNLYRKDKNNYGLRVNLDVLKLNIEEVGKALTEDKKFNGETLFLKGSQSDYIKDEDKSLIKQHFPNAKIDVIQNAGHWLHAEQREAFYKKSINFLEA</sequence>
<feature type="domain" description="AB hydrolase-1" evidence="2">
    <location>
        <begin position="13"/>
        <end position="240"/>
    </location>
</feature>
<dbReference type="PANTHER" id="PTHR46118">
    <property type="entry name" value="PROTEIN ABHD11"/>
    <property type="match status" value="1"/>
</dbReference>
<name>A0A917E6K8_9FLAO</name>
<evidence type="ECO:0000259" key="2">
    <source>
        <dbReference type="Pfam" id="PF00561"/>
    </source>
</evidence>